<feature type="compositionally biased region" description="Polar residues" evidence="1">
    <location>
        <begin position="250"/>
        <end position="275"/>
    </location>
</feature>
<organism evidence="2 3">
    <name type="scientific">Mucor lusitanicus CBS 277.49</name>
    <dbReference type="NCBI Taxonomy" id="747725"/>
    <lineage>
        <taxon>Eukaryota</taxon>
        <taxon>Fungi</taxon>
        <taxon>Fungi incertae sedis</taxon>
        <taxon>Mucoromycota</taxon>
        <taxon>Mucoromycotina</taxon>
        <taxon>Mucoromycetes</taxon>
        <taxon>Mucorales</taxon>
        <taxon>Mucorineae</taxon>
        <taxon>Mucoraceae</taxon>
        <taxon>Mucor</taxon>
    </lineage>
</organism>
<reference evidence="2 3" key="1">
    <citation type="submission" date="2015-06" db="EMBL/GenBank/DDBJ databases">
        <title>Expansion of signal transduction pathways in fungi by whole-genome duplication.</title>
        <authorList>
            <consortium name="DOE Joint Genome Institute"/>
            <person name="Corrochano L.M."/>
            <person name="Kuo A."/>
            <person name="Marcet-Houben M."/>
            <person name="Polaino S."/>
            <person name="Salamov A."/>
            <person name="Villalobos J.M."/>
            <person name="Alvarez M.I."/>
            <person name="Avalos J."/>
            <person name="Benito E.P."/>
            <person name="Benoit I."/>
            <person name="Burger G."/>
            <person name="Camino L.P."/>
            <person name="Canovas D."/>
            <person name="Cerda-Olmedo E."/>
            <person name="Cheng J.-F."/>
            <person name="Dominguez A."/>
            <person name="Elias M."/>
            <person name="Eslava A.P."/>
            <person name="Glaser F."/>
            <person name="Grimwood J."/>
            <person name="Gutierrez G."/>
            <person name="Heitman J."/>
            <person name="Henrissat B."/>
            <person name="Iturriaga E.A."/>
            <person name="Lang B.F."/>
            <person name="Lavin J.L."/>
            <person name="Lee S."/>
            <person name="Li W."/>
            <person name="Lindquist E."/>
            <person name="Lopez-Garcia S."/>
            <person name="Luque E.M."/>
            <person name="Marcos A.T."/>
            <person name="Martin J."/>
            <person name="Mccluskey K."/>
            <person name="Medina H.R."/>
            <person name="Miralles-Duran A."/>
            <person name="Miyazaki A."/>
            <person name="Munoz-Torres E."/>
            <person name="Oguiza J.A."/>
            <person name="Ohm R."/>
            <person name="Olmedo M."/>
            <person name="Orejas M."/>
            <person name="Ortiz-Castellanos L."/>
            <person name="Pisabarro A.G."/>
            <person name="Rodriguez-Romero J."/>
            <person name="Ruiz-Herrera J."/>
            <person name="Ruiz-Vazquez R."/>
            <person name="Sanz C."/>
            <person name="Schackwitz W."/>
            <person name="Schmutz J."/>
            <person name="Shahriari M."/>
            <person name="Shelest E."/>
            <person name="Silva-Franco F."/>
            <person name="Soanes D."/>
            <person name="Syed K."/>
            <person name="Tagua V.G."/>
            <person name="Talbot N.J."/>
            <person name="Thon M."/>
            <person name="De Vries R.P."/>
            <person name="Wiebenga A."/>
            <person name="Yadav J.S."/>
            <person name="Braun E.L."/>
            <person name="Baker S."/>
            <person name="Garre V."/>
            <person name="Horwitz B."/>
            <person name="Torres-Martinez S."/>
            <person name="Idnurm A."/>
            <person name="Herrera-Estrella A."/>
            <person name="Gabaldon T."/>
            <person name="Grigoriev I.V."/>
        </authorList>
    </citation>
    <scope>NUCLEOTIDE SEQUENCE [LARGE SCALE GENOMIC DNA]</scope>
    <source>
        <strain evidence="2 3">CBS 277.49</strain>
    </source>
</reference>
<comment type="caution">
    <text evidence="2">The sequence shown here is derived from an EMBL/GenBank/DDBJ whole genome shotgun (WGS) entry which is preliminary data.</text>
</comment>
<dbReference type="AlphaFoldDB" id="A0A162TCY7"/>
<feature type="region of interest" description="Disordered" evidence="1">
    <location>
        <begin position="92"/>
        <end position="153"/>
    </location>
</feature>
<proteinExistence type="predicted"/>
<dbReference type="EMBL" id="AMYB01000004">
    <property type="protein sequence ID" value="OAD03652.1"/>
    <property type="molecule type" value="Genomic_DNA"/>
</dbReference>
<name>A0A162TCY7_MUCCL</name>
<feature type="region of interest" description="Disordered" evidence="1">
    <location>
        <begin position="220"/>
        <end position="275"/>
    </location>
</feature>
<dbReference type="Proteomes" id="UP000077051">
    <property type="component" value="Unassembled WGS sequence"/>
</dbReference>
<feature type="compositionally biased region" description="Polar residues" evidence="1">
    <location>
        <begin position="92"/>
        <end position="119"/>
    </location>
</feature>
<sequence>MAAYYRNYYDHQPEYEDEQSVADSQTDLYGYNNNNKFRPQRQNGPSMVSAVFDRPARQARKNNSRAPINHRRSSFMSQDFYYLPESDQGNGFNYAYQQSRHPRPHSSSYMSTETVTSPDEYQHYYQDHQQQQPGRRRGSQGNKQYHDYPITPDDERANYLYHDQPFTSPSEEVANYSAAVMNQNNGMYMVPESQHSGATLDDDDDDDSFIEDTTTQRNTLINSEPSAPVTDAHYQQQAISPQVEDHVSPLQLTSPFEPPLTQQPDTVVNQSNPSQPVEKKKWFKSIVSTALIIKKKAQKLKRDDVSRGNNIAMHQQQQALYRNTSSSPSIQVISAGNNGPVGDVLDSRQQQELITQLYQSPPPAPGSNAALLPEKTKITSLDRIWVFRLIEEANAEPHSGSIAWIGFDFENQLKIEQHIKDLETRPEDGRLALYDSHIRHKSMPVIVTPNDNKGYYFADVHQTNLITLEITFIENDHQKVTFVYRV</sequence>
<evidence type="ECO:0000313" key="3">
    <source>
        <dbReference type="Proteomes" id="UP000077051"/>
    </source>
</evidence>
<protein>
    <submittedName>
        <fullName evidence="2">Uncharacterized protein</fullName>
    </submittedName>
</protein>
<evidence type="ECO:0000256" key="1">
    <source>
        <dbReference type="SAM" id="MobiDB-lite"/>
    </source>
</evidence>
<evidence type="ECO:0000313" key="2">
    <source>
        <dbReference type="EMBL" id="OAD03652.1"/>
    </source>
</evidence>
<dbReference type="VEuPathDB" id="FungiDB:MUCCIDRAFT_81635"/>
<keyword evidence="3" id="KW-1185">Reference proteome</keyword>
<accession>A0A162TCY7</accession>
<gene>
    <name evidence="2" type="ORF">MUCCIDRAFT_81635</name>
</gene>
<dbReference type="OrthoDB" id="2280317at2759"/>